<evidence type="ECO:0000313" key="3">
    <source>
        <dbReference type="Proteomes" id="UP000186594"/>
    </source>
</evidence>
<dbReference type="STRING" id="1198029.A0A1U7LP57"/>
<name>A0A1U7LP57_NEOID</name>
<gene>
    <name evidence="2" type="ORF">NEOLI_004157</name>
</gene>
<keyword evidence="1" id="KW-0812">Transmembrane</keyword>
<dbReference type="OMA" id="WVFRIEN"/>
<evidence type="ECO:0000313" key="2">
    <source>
        <dbReference type="EMBL" id="OLL24373.1"/>
    </source>
</evidence>
<keyword evidence="1" id="KW-0472">Membrane</keyword>
<dbReference type="EMBL" id="LXFE01000836">
    <property type="protein sequence ID" value="OLL24373.1"/>
    <property type="molecule type" value="Genomic_DNA"/>
</dbReference>
<feature type="transmembrane region" description="Helical" evidence="1">
    <location>
        <begin position="137"/>
        <end position="157"/>
    </location>
</feature>
<dbReference type="Proteomes" id="UP000186594">
    <property type="component" value="Unassembled WGS sequence"/>
</dbReference>
<feature type="non-terminal residue" evidence="2">
    <location>
        <position position="1"/>
    </location>
</feature>
<organism evidence="2 3">
    <name type="scientific">Neolecta irregularis (strain DAH-3)</name>
    <dbReference type="NCBI Taxonomy" id="1198029"/>
    <lineage>
        <taxon>Eukaryota</taxon>
        <taxon>Fungi</taxon>
        <taxon>Dikarya</taxon>
        <taxon>Ascomycota</taxon>
        <taxon>Taphrinomycotina</taxon>
        <taxon>Neolectales</taxon>
        <taxon>Neolectaceae</taxon>
        <taxon>Neolecta</taxon>
    </lineage>
</organism>
<reference evidence="2 3" key="1">
    <citation type="submission" date="2016-04" db="EMBL/GenBank/DDBJ databases">
        <title>Evolutionary innovation and constraint leading to complex multicellularity in the Ascomycota.</title>
        <authorList>
            <person name="Cisse O."/>
            <person name="Nguyen A."/>
            <person name="Hewitt D.A."/>
            <person name="Jedd G."/>
            <person name="Stajich J.E."/>
        </authorList>
    </citation>
    <scope>NUCLEOTIDE SEQUENCE [LARGE SCALE GENOMIC DNA]</scope>
    <source>
        <strain evidence="2 3">DAH-3</strain>
    </source>
</reference>
<protein>
    <submittedName>
        <fullName evidence="2">Uncharacterized protein</fullName>
    </submittedName>
</protein>
<dbReference type="Pfam" id="PF15159">
    <property type="entry name" value="PIG-Y"/>
    <property type="match status" value="1"/>
</dbReference>
<dbReference type="OrthoDB" id="2157498at2759"/>
<dbReference type="PANTHER" id="PTHR39400:SF1">
    <property type="entry name" value="PIG-P DOMAIN-CONTAINING PROTEIN"/>
    <property type="match status" value="1"/>
</dbReference>
<dbReference type="PANTHER" id="PTHR39400">
    <property type="entry name" value="YALI0E29227P"/>
    <property type="match status" value="1"/>
</dbReference>
<comment type="caution">
    <text evidence="2">The sequence shown here is derived from an EMBL/GenBank/DDBJ whole genome shotgun (WGS) entry which is preliminary data.</text>
</comment>
<accession>A0A1U7LP57</accession>
<keyword evidence="1" id="KW-1133">Transmembrane helix</keyword>
<evidence type="ECO:0000256" key="1">
    <source>
        <dbReference type="SAM" id="Phobius"/>
    </source>
</evidence>
<proteinExistence type="predicted"/>
<feature type="transmembrane region" description="Helical" evidence="1">
    <location>
        <begin position="89"/>
        <end position="110"/>
    </location>
</feature>
<dbReference type="InterPro" id="IPR029164">
    <property type="entry name" value="PIG-Y"/>
</dbReference>
<keyword evidence="3" id="KW-1185">Reference proteome</keyword>
<sequence length="168" mass="19228">EWGIHGWQPLFHGPHHHRLHTANAPSEATFCQMKHRQKKKLSRLDRKPLSLLLPPPVIVSDSSDIPSPVCFVRMQTTGTNHSETVKWGWILLFLTWMVFVIGAGGIFGAWDWAFENVDVFNSTSVDLTDNDIFVMPGYYPILIVLSGGVTAWLWVVINWMGMKFFRHN</sequence>
<dbReference type="AlphaFoldDB" id="A0A1U7LP57"/>